<comment type="caution">
    <text evidence="5">The sequence shown here is derived from an EMBL/GenBank/DDBJ whole genome shotgun (WGS) entry which is preliminary data.</text>
</comment>
<dbReference type="AlphaFoldDB" id="A0AAD1XBW8"/>
<evidence type="ECO:0000256" key="2">
    <source>
        <dbReference type="ARBA" id="ARBA00022723"/>
    </source>
</evidence>
<dbReference type="InterPro" id="IPR051458">
    <property type="entry name" value="Cyt/Met_Dipeptidase"/>
</dbReference>
<keyword evidence="1" id="KW-0645">Protease</keyword>
<protein>
    <recommendedName>
        <fullName evidence="4">Peptidase M20 dimerisation domain-containing protein</fullName>
    </recommendedName>
</protein>
<dbReference type="Gene3D" id="3.30.70.360">
    <property type="match status" value="1"/>
</dbReference>
<gene>
    <name evidence="5" type="ORF">ECRASSUSDP1_LOCUS9886</name>
</gene>
<dbReference type="EMBL" id="CAMPGE010009726">
    <property type="protein sequence ID" value="CAI2368590.1"/>
    <property type="molecule type" value="Genomic_DNA"/>
</dbReference>
<proteinExistence type="predicted"/>
<dbReference type="InterPro" id="IPR002933">
    <property type="entry name" value="Peptidase_M20"/>
</dbReference>
<keyword evidence="6" id="KW-1185">Reference proteome</keyword>
<keyword evidence="3" id="KW-0378">Hydrolase</keyword>
<evidence type="ECO:0000313" key="6">
    <source>
        <dbReference type="Proteomes" id="UP001295684"/>
    </source>
</evidence>
<dbReference type="GO" id="GO:0046872">
    <property type="term" value="F:metal ion binding"/>
    <property type="evidence" value="ECO:0007669"/>
    <property type="project" value="UniProtKB-KW"/>
</dbReference>
<dbReference type="SUPFAM" id="SSF53187">
    <property type="entry name" value="Zn-dependent exopeptidases"/>
    <property type="match status" value="1"/>
</dbReference>
<dbReference type="Gene3D" id="3.40.630.10">
    <property type="entry name" value="Zn peptidases"/>
    <property type="match status" value="1"/>
</dbReference>
<feature type="domain" description="Peptidase M20 dimerisation" evidence="4">
    <location>
        <begin position="205"/>
        <end position="359"/>
    </location>
</feature>
<evidence type="ECO:0000259" key="4">
    <source>
        <dbReference type="Pfam" id="PF07687"/>
    </source>
</evidence>
<reference evidence="5" key="1">
    <citation type="submission" date="2023-07" db="EMBL/GenBank/DDBJ databases">
        <authorList>
            <consortium name="AG Swart"/>
            <person name="Singh M."/>
            <person name="Singh A."/>
            <person name="Seah K."/>
            <person name="Emmerich C."/>
        </authorList>
    </citation>
    <scope>NUCLEOTIDE SEQUENCE</scope>
    <source>
        <strain evidence="5">DP1</strain>
    </source>
</reference>
<dbReference type="InterPro" id="IPR011650">
    <property type="entry name" value="Peptidase_M20_dimer"/>
</dbReference>
<evidence type="ECO:0000256" key="3">
    <source>
        <dbReference type="ARBA" id="ARBA00022801"/>
    </source>
</evidence>
<evidence type="ECO:0000313" key="5">
    <source>
        <dbReference type="EMBL" id="CAI2368590.1"/>
    </source>
</evidence>
<dbReference type="GO" id="GO:0008233">
    <property type="term" value="F:peptidase activity"/>
    <property type="evidence" value="ECO:0007669"/>
    <property type="project" value="UniProtKB-KW"/>
</dbReference>
<dbReference type="PANTHER" id="PTHR43270">
    <property type="entry name" value="BETA-ALA-HIS DIPEPTIDASE"/>
    <property type="match status" value="1"/>
</dbReference>
<dbReference type="PANTHER" id="PTHR43270:SF4">
    <property type="entry name" value="CARNOSINE DIPEPTIDASE 2, ISOFORM A"/>
    <property type="match status" value="1"/>
</dbReference>
<name>A0AAD1XBW8_EUPCR</name>
<dbReference type="Pfam" id="PF07687">
    <property type="entry name" value="M20_dimer"/>
    <property type="match status" value="1"/>
</dbReference>
<evidence type="ECO:0000256" key="1">
    <source>
        <dbReference type="ARBA" id="ARBA00022670"/>
    </source>
</evidence>
<dbReference type="Pfam" id="PF01546">
    <property type="entry name" value="Peptidase_M20"/>
    <property type="match status" value="1"/>
</dbReference>
<dbReference type="Proteomes" id="UP001295684">
    <property type="component" value="Unassembled WGS sequence"/>
</dbReference>
<accession>A0AAD1XBW8</accession>
<organism evidence="5 6">
    <name type="scientific">Euplotes crassus</name>
    <dbReference type="NCBI Taxonomy" id="5936"/>
    <lineage>
        <taxon>Eukaryota</taxon>
        <taxon>Sar</taxon>
        <taxon>Alveolata</taxon>
        <taxon>Ciliophora</taxon>
        <taxon>Intramacronucleata</taxon>
        <taxon>Spirotrichea</taxon>
        <taxon>Hypotrichia</taxon>
        <taxon>Euplotida</taxon>
        <taxon>Euplotidae</taxon>
        <taxon>Moneuplotes</taxon>
    </lineage>
</organism>
<sequence>MDIDKTNEFLEANFESKFVDSLKDFIRIPNLSPAFDSEFLTNGLIDEAIEYVQKFAEDLQIEGLQSHLVKNEQGNPMLIFVYEGTAAANILVYGHLDKQPHMEGWQEGTGPTNPVVIDGHLYGRGSADDGYVPFATLLALKNALDQGQPLPRIVLVLETEEESGSPHVVSLLELSSEYIKDPDYCICMANTAFDFDSLWLTSTMRGILAFNLKVSVTEIACHSGVCGGAIPESFRIANSLIDRVEDSSTKRIPLFEVEIPESYVEEAKHVSSLEGEDSFKDFNFLDGVTPIKVDPAESYLNIRWRPSLAVTGADGLPPTSKAGNVVRDSTTLKLCFRLPPGVSSTESFEKVKEIFTKDVPYDAKVEISGLQTGDGWRMKELDAKFRDLLNDVSDTFFSKKVGSFGGGGSIPFLKTLENRYTKAKIIGVGSKGPGHNIHAPNENLYLPYTKKFIGAFSHILAGLV</sequence>
<keyword evidence="2" id="KW-0479">Metal-binding</keyword>
<dbReference type="GO" id="GO:0006508">
    <property type="term" value="P:proteolysis"/>
    <property type="evidence" value="ECO:0007669"/>
    <property type="project" value="UniProtKB-KW"/>
</dbReference>